<dbReference type="InterPro" id="IPR056362">
    <property type="entry name" value="AtuA-like_ferredoxin_dom"/>
</dbReference>
<accession>A0A6A6PLK1</accession>
<dbReference type="GeneID" id="54472484"/>
<dbReference type="Pfam" id="PF23544">
    <property type="entry name" value="AtuA_ferredoxin"/>
    <property type="match status" value="1"/>
</dbReference>
<dbReference type="OrthoDB" id="10265871at2759"/>
<protein>
    <recommendedName>
        <fullName evidence="5">DUF1446-domain-containing protein</fullName>
    </recommendedName>
</protein>
<evidence type="ECO:0000259" key="1">
    <source>
        <dbReference type="Pfam" id="PF07287"/>
    </source>
</evidence>
<dbReference type="EMBL" id="MU001639">
    <property type="protein sequence ID" value="KAF2480950.1"/>
    <property type="molecule type" value="Genomic_DNA"/>
</dbReference>
<evidence type="ECO:0000259" key="2">
    <source>
        <dbReference type="Pfam" id="PF23544"/>
    </source>
</evidence>
<reference evidence="3" key="1">
    <citation type="journal article" date="2020" name="Stud. Mycol.">
        <title>101 Dothideomycetes genomes: a test case for predicting lifestyles and emergence of pathogens.</title>
        <authorList>
            <person name="Haridas S."/>
            <person name="Albert R."/>
            <person name="Binder M."/>
            <person name="Bloem J."/>
            <person name="Labutti K."/>
            <person name="Salamov A."/>
            <person name="Andreopoulos B."/>
            <person name="Baker S."/>
            <person name="Barry K."/>
            <person name="Bills G."/>
            <person name="Bluhm B."/>
            <person name="Cannon C."/>
            <person name="Castanera R."/>
            <person name="Culley D."/>
            <person name="Daum C."/>
            <person name="Ezra D."/>
            <person name="Gonzalez J."/>
            <person name="Henrissat B."/>
            <person name="Kuo A."/>
            <person name="Liang C."/>
            <person name="Lipzen A."/>
            <person name="Lutzoni F."/>
            <person name="Magnuson J."/>
            <person name="Mondo S."/>
            <person name="Nolan M."/>
            <person name="Ohm R."/>
            <person name="Pangilinan J."/>
            <person name="Park H.-J."/>
            <person name="Ramirez L."/>
            <person name="Alfaro M."/>
            <person name="Sun H."/>
            <person name="Tritt A."/>
            <person name="Yoshinaga Y."/>
            <person name="Zwiers L.-H."/>
            <person name="Turgeon B."/>
            <person name="Goodwin S."/>
            <person name="Spatafora J."/>
            <person name="Crous P."/>
            <person name="Grigoriev I."/>
        </authorList>
    </citation>
    <scope>NUCLEOTIDE SEQUENCE</scope>
    <source>
        <strain evidence="3">CBS 113389</strain>
    </source>
</reference>
<feature type="domain" description="AtuA-like ferredoxin-fold" evidence="2">
    <location>
        <begin position="497"/>
        <end position="595"/>
    </location>
</feature>
<dbReference type="PANTHER" id="PTHR47585">
    <property type="match status" value="1"/>
</dbReference>
<sequence length="607" mass="67041">MVSKRHLRVGNVSGATGDAPHAFARMVREGDVDVITGDWLSEMNIAWNAITKAQDPCLGYEVGFLEQLTECIDDVAAKHIKVITNAGALNPVALSDRIAELCHARKLHDLVIATVIGDDVTHLLERPAKGEPALRFRHLDHEDMFIEDWSADLRPSCAVAYMGAWGIVEALSEGADIVICGRVTDASPVIGAAAWWYKWSRTAYDELAGALLAGHVIECGPYAVGGNFSGFKEYLPELVDIGFPIAEIEPDGTFHVTKPESMNGVIDRFNITAQILYELQGEDYLNPDVVANLSSIKVTKTSSANRVYVSGMTGRRPPSSTKVMIAAPGGFQAEALYYINGLDVGAKVQMMRAQLEHAFRDNKFSKLSVELYGKQVENPRSQQEGTAMLRIFVQARAKRHLEADAFKQPIYALRMQSYPGYHMNLDFRLMDPKPFIEIFPSVVSQASLRHQVLIPKMKKILDIPPPSETCEYPIGRGSYETASPVDLQSFGASIEAPLGSIVHARSGDKANNSSVGFFVRNEDEFPWLQSLMTTSKFKQLLGDDYAGQKVERVEFPLLLAVHFRILDFLDGGIASSARIDGLGKGVGEYLRSKHVDVPLQFLDRRRI</sequence>
<dbReference type="InterPro" id="IPR010839">
    <property type="entry name" value="AtuA_N"/>
</dbReference>
<feature type="domain" description="Acyclic terpene utilisation N-terminal" evidence="1">
    <location>
        <begin position="7"/>
        <end position="452"/>
    </location>
</feature>
<proteinExistence type="predicted"/>
<dbReference type="Proteomes" id="UP000799767">
    <property type="component" value="Unassembled WGS sequence"/>
</dbReference>
<keyword evidence="4" id="KW-1185">Reference proteome</keyword>
<dbReference type="PANTHER" id="PTHR47585:SF2">
    <property type="entry name" value="DUF1446 DOMAIN PROTEIN (AFU_ORTHOLOGUE AFUA_6G11420)"/>
    <property type="match status" value="1"/>
</dbReference>
<gene>
    <name evidence="3" type="ORF">BDY17DRAFT_254994</name>
</gene>
<evidence type="ECO:0000313" key="4">
    <source>
        <dbReference type="Proteomes" id="UP000799767"/>
    </source>
</evidence>
<evidence type="ECO:0000313" key="3">
    <source>
        <dbReference type="EMBL" id="KAF2480950.1"/>
    </source>
</evidence>
<organism evidence="3 4">
    <name type="scientific">Neohortaea acidophila</name>
    <dbReference type="NCBI Taxonomy" id="245834"/>
    <lineage>
        <taxon>Eukaryota</taxon>
        <taxon>Fungi</taxon>
        <taxon>Dikarya</taxon>
        <taxon>Ascomycota</taxon>
        <taxon>Pezizomycotina</taxon>
        <taxon>Dothideomycetes</taxon>
        <taxon>Dothideomycetidae</taxon>
        <taxon>Mycosphaerellales</taxon>
        <taxon>Teratosphaeriaceae</taxon>
        <taxon>Neohortaea</taxon>
    </lineage>
</organism>
<dbReference type="Pfam" id="PF07287">
    <property type="entry name" value="AtuA"/>
    <property type="match status" value="1"/>
</dbReference>
<dbReference type="RefSeq" id="XP_033587520.1">
    <property type="nucleotide sequence ID" value="XM_033731482.1"/>
</dbReference>
<name>A0A6A6PLK1_9PEZI</name>
<evidence type="ECO:0008006" key="5">
    <source>
        <dbReference type="Google" id="ProtNLM"/>
    </source>
</evidence>
<dbReference type="AlphaFoldDB" id="A0A6A6PLK1"/>